<feature type="signal peptide" evidence="2">
    <location>
        <begin position="1"/>
        <end position="37"/>
    </location>
</feature>
<dbReference type="Pfam" id="PF13414">
    <property type="entry name" value="TPR_11"/>
    <property type="match status" value="1"/>
</dbReference>
<evidence type="ECO:0000256" key="1">
    <source>
        <dbReference type="PROSITE-ProRule" id="PRU00339"/>
    </source>
</evidence>
<sequence>MILIFINTEQPNSNLKKAMKKFLLTAAAVVSMQVAFAQTSAITNAIMHQQKGTLDKAKAEIDKAVVHEKTMNNAKAWYYKGVIYQDMANHPIYGKLMDPAEASKQAYEAFSKVPELETKKKEFTDEANKRKEALMSNMYAFALNAGVEHYNNKNFAEAQKAYLNAISYKPEDTTAYIYAAYAAAGNEDYAGAKKLYNQLVDKNLASANVYNQLLYISSNVEKNDQETLAVLEKARAKYPDNRNFMLQELDLYLKSGREQESMAKLDAAIKADPNNANLYTVRGNMLERMKKPDDALASYKKAAELDPTNFDAQYNLGVYYFNKGANLNNKANKMSLAEYQKNGKAMQTEAKKFFTQALPHFESAYKVQPKDRTTVQSLLKVYTALDRPADAKRMDAVLQQL</sequence>
<accession>A0A3M9MR85</accession>
<dbReference type="PROSITE" id="PS50005">
    <property type="entry name" value="TPR"/>
    <property type="match status" value="1"/>
</dbReference>
<dbReference type="InterPro" id="IPR011990">
    <property type="entry name" value="TPR-like_helical_dom_sf"/>
</dbReference>
<dbReference type="PANTHER" id="PTHR12558:SF13">
    <property type="entry name" value="CELL DIVISION CYCLE PROTEIN 27 HOMOLOG"/>
    <property type="match status" value="1"/>
</dbReference>
<dbReference type="Gene3D" id="1.25.40.10">
    <property type="entry name" value="Tetratricopeptide repeat domain"/>
    <property type="match status" value="2"/>
</dbReference>
<dbReference type="Proteomes" id="UP000271010">
    <property type="component" value="Unassembled WGS sequence"/>
</dbReference>
<keyword evidence="4" id="KW-1185">Reference proteome</keyword>
<dbReference type="AlphaFoldDB" id="A0A3M9MR85"/>
<reference evidence="3 4" key="1">
    <citation type="submission" date="2018-11" db="EMBL/GenBank/DDBJ databases">
        <title>Rufibacter latericius sp. nov., isolated from water in Baiyang Lake.</title>
        <authorList>
            <person name="Yang Y."/>
        </authorList>
    </citation>
    <scope>NUCLEOTIDE SEQUENCE [LARGE SCALE GENOMIC DNA]</scope>
    <source>
        <strain evidence="3 4">MCC P1</strain>
    </source>
</reference>
<gene>
    <name evidence="3" type="ORF">EFA69_16560</name>
</gene>
<proteinExistence type="predicted"/>
<evidence type="ECO:0000313" key="4">
    <source>
        <dbReference type="Proteomes" id="UP000271010"/>
    </source>
</evidence>
<name>A0A3M9MR85_9BACT</name>
<evidence type="ECO:0000256" key="2">
    <source>
        <dbReference type="SAM" id="SignalP"/>
    </source>
</evidence>
<protein>
    <submittedName>
        <fullName evidence="3">Tetratricopeptide repeat protein</fullName>
    </submittedName>
</protein>
<dbReference type="PANTHER" id="PTHR12558">
    <property type="entry name" value="CELL DIVISION CYCLE 16,23,27"/>
    <property type="match status" value="1"/>
</dbReference>
<feature type="repeat" description="TPR" evidence="1">
    <location>
        <begin position="276"/>
        <end position="309"/>
    </location>
</feature>
<feature type="chain" id="PRO_5018109931" evidence="2">
    <location>
        <begin position="38"/>
        <end position="401"/>
    </location>
</feature>
<dbReference type="InterPro" id="IPR019734">
    <property type="entry name" value="TPR_rpt"/>
</dbReference>
<comment type="caution">
    <text evidence="3">The sequence shown here is derived from an EMBL/GenBank/DDBJ whole genome shotgun (WGS) entry which is preliminary data.</text>
</comment>
<evidence type="ECO:0000313" key="3">
    <source>
        <dbReference type="EMBL" id="RNI27725.1"/>
    </source>
</evidence>
<organism evidence="3 4">
    <name type="scientific">Rufibacter immobilis</name>
    <dbReference type="NCBI Taxonomy" id="1348778"/>
    <lineage>
        <taxon>Bacteria</taxon>
        <taxon>Pseudomonadati</taxon>
        <taxon>Bacteroidota</taxon>
        <taxon>Cytophagia</taxon>
        <taxon>Cytophagales</taxon>
        <taxon>Hymenobacteraceae</taxon>
        <taxon>Rufibacter</taxon>
    </lineage>
</organism>
<dbReference type="EMBL" id="RJJE01000017">
    <property type="protein sequence ID" value="RNI27725.1"/>
    <property type="molecule type" value="Genomic_DNA"/>
</dbReference>
<dbReference type="SMART" id="SM00028">
    <property type="entry name" value="TPR"/>
    <property type="match status" value="2"/>
</dbReference>
<dbReference type="Pfam" id="PF13432">
    <property type="entry name" value="TPR_16"/>
    <property type="match status" value="2"/>
</dbReference>
<dbReference type="SUPFAM" id="SSF48452">
    <property type="entry name" value="TPR-like"/>
    <property type="match status" value="1"/>
</dbReference>
<keyword evidence="2" id="KW-0732">Signal</keyword>
<keyword evidence="1" id="KW-0802">TPR repeat</keyword>